<reference evidence="2" key="2">
    <citation type="submission" date="2020-07" db="EMBL/GenBank/DDBJ databases">
        <authorList>
            <person name="Vera ALvarez R."/>
            <person name="Arias-Moreno D.M."/>
            <person name="Jimenez-Jacinto V."/>
            <person name="Jimenez-Bremont J.F."/>
            <person name="Swaminathan K."/>
            <person name="Moose S.P."/>
            <person name="Guerrero-Gonzalez M.L."/>
            <person name="Marino-Ramirez L."/>
            <person name="Landsman D."/>
            <person name="Rodriguez-Kessler M."/>
            <person name="Delgado-Sanchez P."/>
        </authorList>
    </citation>
    <scope>NUCLEOTIDE SEQUENCE</scope>
    <source>
        <tissue evidence="2">Cladode</tissue>
    </source>
</reference>
<dbReference type="EMBL" id="GISG01164478">
    <property type="protein sequence ID" value="MBA4650323.1"/>
    <property type="molecule type" value="Transcribed_RNA"/>
</dbReference>
<organism evidence="2">
    <name type="scientific">Opuntia streptacantha</name>
    <name type="common">Prickly pear cactus</name>
    <name type="synonym">Opuntia cardona</name>
    <dbReference type="NCBI Taxonomy" id="393608"/>
    <lineage>
        <taxon>Eukaryota</taxon>
        <taxon>Viridiplantae</taxon>
        <taxon>Streptophyta</taxon>
        <taxon>Embryophyta</taxon>
        <taxon>Tracheophyta</taxon>
        <taxon>Spermatophyta</taxon>
        <taxon>Magnoliopsida</taxon>
        <taxon>eudicotyledons</taxon>
        <taxon>Gunneridae</taxon>
        <taxon>Pentapetalae</taxon>
        <taxon>Caryophyllales</taxon>
        <taxon>Cactineae</taxon>
        <taxon>Cactaceae</taxon>
        <taxon>Opuntioideae</taxon>
        <taxon>Opuntia</taxon>
    </lineage>
</organism>
<accession>A0A7C9DWA6</accession>
<proteinExistence type="predicted"/>
<name>A0A7C9DWA6_OPUST</name>
<dbReference type="AlphaFoldDB" id="A0A7C9DWA6"/>
<sequence>MLAIVVLDDEGTRYVGLFGVEIEGSGAAEVLWKTFQEWRQRIVIEVVVVRGGSMAGLPERIGIAAFFAVIVDDDGGVDVGRFHRSAGSGRPPSSPRREIHR</sequence>
<reference evidence="2" key="1">
    <citation type="journal article" date="2013" name="J. Plant Res.">
        <title>Effect of fungi and light on seed germination of three Opuntia species from semiarid lands of central Mexico.</title>
        <authorList>
            <person name="Delgado-Sanchez P."/>
            <person name="Jimenez-Bremont J.F."/>
            <person name="Guerrero-Gonzalez Mde L."/>
            <person name="Flores J."/>
        </authorList>
    </citation>
    <scope>NUCLEOTIDE SEQUENCE</scope>
    <source>
        <tissue evidence="2">Cladode</tissue>
    </source>
</reference>
<protein>
    <submittedName>
        <fullName evidence="2">Uncharacterized protein</fullName>
    </submittedName>
</protein>
<evidence type="ECO:0000256" key="1">
    <source>
        <dbReference type="SAM" id="MobiDB-lite"/>
    </source>
</evidence>
<evidence type="ECO:0000313" key="2">
    <source>
        <dbReference type="EMBL" id="MBA4650323.1"/>
    </source>
</evidence>
<feature type="region of interest" description="Disordered" evidence="1">
    <location>
        <begin position="82"/>
        <end position="101"/>
    </location>
</feature>